<evidence type="ECO:0000259" key="8">
    <source>
        <dbReference type="Pfam" id="PF22571"/>
    </source>
</evidence>
<gene>
    <name evidence="10" type="ORF">EYD45_10555</name>
</gene>
<sequence length="601" mass="67190">MNKTVNINLAGIFFHIDEDAYLKLQRYLEAIKRSFTDSQGRSEIIADIEARIAELFNERVQNDKQVIRIKEVDEVITIMGQPEDYLVDDEIFEDEPQQTYRPKTTTSKKLYRDTDNSYVGGVSSGLGHYFGVDAIWIRLAWVLLVAGAGTGILLYILLWILVPEAKTTAEKIMMTGEPVNISNIEKKIKDGFDTVTETVGDVAKNVSDSVSNAAKNVDVKKGANSIKSSSRSFFETLGDVIMFFFKIFAKFIGAILLFVGSVTVIALIVSLFTVGISDAVNIPGFDIVDAANAANTPIWLVSLLVLFAVGVPFFFLAYLGLKILVNNLKSIGYIAKFSLIGLWLIAIIGLIVMGVKHASEHAFDANIVQKEQINITAKDTVFVKMVGNDNYYRSKHGHLYRDAHGFRIVTDENDEKIIYSSDVRLIVRSTKDSLAALSIEKRAEGSSYTIAKKRAEAINYSYALNNNELLLDAFLITDFENKFRDQEVELILYLPEGATLYADDNTYSFHRNSPYYNDILDNGQEEHYLKILHDDTKCLDCNEDEAFEVNVDTEGIKINEDGIEIGDGNDNVKINKEGIKVESDDVKVNIDRSGIDIKSDN</sequence>
<evidence type="ECO:0000256" key="3">
    <source>
        <dbReference type="ARBA" id="ARBA00022692"/>
    </source>
</evidence>
<evidence type="ECO:0000313" key="10">
    <source>
        <dbReference type="EMBL" id="TBN02987.1"/>
    </source>
</evidence>
<accession>A0A4Q9FDX0</accession>
<dbReference type="PANTHER" id="PTHR33885">
    <property type="entry name" value="PHAGE SHOCK PROTEIN C"/>
    <property type="match status" value="1"/>
</dbReference>
<dbReference type="InterPro" id="IPR007168">
    <property type="entry name" value="Phageshock_PspC_N"/>
</dbReference>
<dbReference type="Pfam" id="PF22571">
    <property type="entry name" value="LiaI-LiaF-TM_PspC"/>
    <property type="match status" value="1"/>
</dbReference>
<feature type="transmembrane region" description="Helical" evidence="6">
    <location>
        <begin position="251"/>
        <end position="277"/>
    </location>
</feature>
<dbReference type="InterPro" id="IPR054321">
    <property type="entry name" value="PspC-rel_TM"/>
</dbReference>
<protein>
    <submittedName>
        <fullName evidence="10">PspC domain-containing protein</fullName>
    </submittedName>
</protein>
<dbReference type="PANTHER" id="PTHR33885:SF3">
    <property type="entry name" value="PHAGE SHOCK PROTEIN C"/>
    <property type="match status" value="1"/>
</dbReference>
<organism evidence="10 11">
    <name type="scientific">Hyunsoonleella flava</name>
    <dbReference type="NCBI Taxonomy" id="2527939"/>
    <lineage>
        <taxon>Bacteria</taxon>
        <taxon>Pseudomonadati</taxon>
        <taxon>Bacteroidota</taxon>
        <taxon>Flavobacteriia</taxon>
        <taxon>Flavobacteriales</taxon>
        <taxon>Flavobacteriaceae</taxon>
    </lineage>
</organism>
<dbReference type="OrthoDB" id="5772680at2"/>
<dbReference type="EMBL" id="SIRT01000008">
    <property type="protein sequence ID" value="TBN02987.1"/>
    <property type="molecule type" value="Genomic_DNA"/>
</dbReference>
<feature type="domain" description="Phage shock protein PspC N-terminal" evidence="7">
    <location>
        <begin position="108"/>
        <end position="165"/>
    </location>
</feature>
<keyword evidence="2" id="KW-1003">Cell membrane</keyword>
<feature type="transmembrane region" description="Helical" evidence="6">
    <location>
        <begin position="139"/>
        <end position="162"/>
    </location>
</feature>
<dbReference type="RefSeq" id="WP_130964518.1">
    <property type="nucleotide sequence ID" value="NZ_SIRT01000008.1"/>
</dbReference>
<feature type="domain" description="PspC-related transmembrane region" evidence="8">
    <location>
        <begin position="220"/>
        <end position="360"/>
    </location>
</feature>
<dbReference type="AlphaFoldDB" id="A0A4Q9FDX0"/>
<name>A0A4Q9FDX0_9FLAO</name>
<dbReference type="InterPro" id="IPR052027">
    <property type="entry name" value="PspC"/>
</dbReference>
<dbReference type="Pfam" id="PF04024">
    <property type="entry name" value="PspC"/>
    <property type="match status" value="1"/>
</dbReference>
<feature type="transmembrane region" description="Helical" evidence="6">
    <location>
        <begin position="333"/>
        <end position="355"/>
    </location>
</feature>
<evidence type="ECO:0000256" key="4">
    <source>
        <dbReference type="ARBA" id="ARBA00022989"/>
    </source>
</evidence>
<dbReference type="Pfam" id="PF22744">
    <property type="entry name" value="Toast-rack_PspC-Cterm"/>
    <property type="match status" value="1"/>
</dbReference>
<comment type="caution">
    <text evidence="10">The sequence shown here is derived from an EMBL/GenBank/DDBJ whole genome shotgun (WGS) entry which is preliminary data.</text>
</comment>
<keyword evidence="3 6" id="KW-0812">Transmembrane</keyword>
<dbReference type="GO" id="GO:0005886">
    <property type="term" value="C:plasma membrane"/>
    <property type="evidence" value="ECO:0007669"/>
    <property type="project" value="UniProtKB-SubCell"/>
</dbReference>
<keyword evidence="11" id="KW-1185">Reference proteome</keyword>
<evidence type="ECO:0000256" key="5">
    <source>
        <dbReference type="ARBA" id="ARBA00023136"/>
    </source>
</evidence>
<reference evidence="10 11" key="1">
    <citation type="submission" date="2019-02" db="EMBL/GenBank/DDBJ databases">
        <title>Hyunsoonleella sp., isolated from marine sediment.</title>
        <authorList>
            <person name="Liu B.-T."/>
        </authorList>
    </citation>
    <scope>NUCLEOTIDE SEQUENCE [LARGE SCALE GENOMIC DNA]</scope>
    <source>
        <strain evidence="10 11">T58</strain>
    </source>
</reference>
<dbReference type="Proteomes" id="UP000291142">
    <property type="component" value="Unassembled WGS sequence"/>
</dbReference>
<evidence type="ECO:0000259" key="9">
    <source>
        <dbReference type="Pfam" id="PF22744"/>
    </source>
</evidence>
<evidence type="ECO:0000313" key="11">
    <source>
        <dbReference type="Proteomes" id="UP000291142"/>
    </source>
</evidence>
<dbReference type="InterPro" id="IPR054319">
    <property type="entry name" value="PspC-rel_ToastRack"/>
</dbReference>
<evidence type="ECO:0000256" key="2">
    <source>
        <dbReference type="ARBA" id="ARBA00022475"/>
    </source>
</evidence>
<feature type="transmembrane region" description="Helical" evidence="6">
    <location>
        <begin position="297"/>
        <end position="321"/>
    </location>
</feature>
<proteinExistence type="predicted"/>
<comment type="subcellular location">
    <subcellularLocation>
        <location evidence="1">Cell membrane</location>
        <topology evidence="1">Single-pass membrane protein</topology>
    </subcellularLocation>
</comment>
<keyword evidence="5 6" id="KW-0472">Membrane</keyword>
<evidence type="ECO:0000256" key="1">
    <source>
        <dbReference type="ARBA" id="ARBA00004162"/>
    </source>
</evidence>
<keyword evidence="4 6" id="KW-1133">Transmembrane helix</keyword>
<evidence type="ECO:0000256" key="6">
    <source>
        <dbReference type="SAM" id="Phobius"/>
    </source>
</evidence>
<feature type="domain" description="PspC-related ToastRack" evidence="9">
    <location>
        <begin position="410"/>
        <end position="543"/>
    </location>
</feature>
<evidence type="ECO:0000259" key="7">
    <source>
        <dbReference type="Pfam" id="PF04024"/>
    </source>
</evidence>